<keyword evidence="1" id="KW-0732">Signal</keyword>
<organism evidence="2 3">
    <name type="scientific">Olea europaea subsp. europaea</name>
    <dbReference type="NCBI Taxonomy" id="158383"/>
    <lineage>
        <taxon>Eukaryota</taxon>
        <taxon>Viridiplantae</taxon>
        <taxon>Streptophyta</taxon>
        <taxon>Embryophyta</taxon>
        <taxon>Tracheophyta</taxon>
        <taxon>Spermatophyta</taxon>
        <taxon>Magnoliopsida</taxon>
        <taxon>eudicotyledons</taxon>
        <taxon>Gunneridae</taxon>
        <taxon>Pentapetalae</taxon>
        <taxon>asterids</taxon>
        <taxon>lamiids</taxon>
        <taxon>Lamiales</taxon>
        <taxon>Oleaceae</taxon>
        <taxon>Oleeae</taxon>
        <taxon>Olea</taxon>
    </lineage>
</organism>
<comment type="caution">
    <text evidence="2">The sequence shown here is derived from an EMBL/GenBank/DDBJ whole genome shotgun (WGS) entry which is preliminary data.</text>
</comment>
<evidence type="ECO:0000256" key="1">
    <source>
        <dbReference type="SAM" id="SignalP"/>
    </source>
</evidence>
<dbReference type="Proteomes" id="UP000594638">
    <property type="component" value="Unassembled WGS sequence"/>
</dbReference>
<protein>
    <submittedName>
        <fullName evidence="2">Uncharacterized protein</fullName>
    </submittedName>
</protein>
<proteinExistence type="predicted"/>
<evidence type="ECO:0000313" key="3">
    <source>
        <dbReference type="Proteomes" id="UP000594638"/>
    </source>
</evidence>
<dbReference type="AlphaFoldDB" id="A0A8S0STZ3"/>
<reference evidence="2 3" key="1">
    <citation type="submission" date="2019-12" db="EMBL/GenBank/DDBJ databases">
        <authorList>
            <person name="Alioto T."/>
            <person name="Alioto T."/>
            <person name="Gomez Garrido J."/>
        </authorList>
    </citation>
    <scope>NUCLEOTIDE SEQUENCE [LARGE SCALE GENOMIC DNA]</scope>
</reference>
<keyword evidence="3" id="KW-1185">Reference proteome</keyword>
<gene>
    <name evidence="2" type="ORF">OLEA9_A020510</name>
</gene>
<dbReference type="Gramene" id="OE9A020510T1">
    <property type="protein sequence ID" value="OE9A020510C1"/>
    <property type="gene ID" value="OE9A020510"/>
</dbReference>
<sequence>MQENKKFFFILQLLLILTFSYPKLKSEDSRQIPKLEDFWIFSHRETLLFL</sequence>
<name>A0A8S0STZ3_OLEEU</name>
<dbReference type="EMBL" id="CACTIH010005527">
    <property type="protein sequence ID" value="CAA2996518.1"/>
    <property type="molecule type" value="Genomic_DNA"/>
</dbReference>
<feature type="signal peptide" evidence="1">
    <location>
        <begin position="1"/>
        <end position="26"/>
    </location>
</feature>
<accession>A0A8S0STZ3</accession>
<feature type="chain" id="PRO_5035855760" evidence="1">
    <location>
        <begin position="27"/>
        <end position="50"/>
    </location>
</feature>
<evidence type="ECO:0000313" key="2">
    <source>
        <dbReference type="EMBL" id="CAA2996518.1"/>
    </source>
</evidence>